<accession>A0A2T4J2X3</accession>
<keyword evidence="1" id="KW-0472">Membrane</keyword>
<keyword evidence="1" id="KW-0812">Transmembrane</keyword>
<evidence type="ECO:0000313" key="2">
    <source>
        <dbReference type="EMBL" id="PTE12203.1"/>
    </source>
</evidence>
<evidence type="ECO:0000256" key="1">
    <source>
        <dbReference type="SAM" id="Phobius"/>
    </source>
</evidence>
<dbReference type="Proteomes" id="UP000240259">
    <property type="component" value="Unassembled WGS sequence"/>
</dbReference>
<keyword evidence="1" id="KW-1133">Transmembrane helix</keyword>
<comment type="caution">
    <text evidence="2">The sequence shown here is derived from an EMBL/GenBank/DDBJ whole genome shotgun (WGS) entry which is preliminary data.</text>
</comment>
<evidence type="ECO:0000313" key="3">
    <source>
        <dbReference type="Proteomes" id="UP000240259"/>
    </source>
</evidence>
<dbReference type="AlphaFoldDB" id="A0A2T4J2X3"/>
<name>A0A2T4J2X3_9HYPH</name>
<sequence length="68" mass="7572">MVTVVANMMAVMMMMAVMLCMHRRRIGAAGADDRHRDGKCDCESESGQKGLLHDNVSFLRGPRFNVTD</sequence>
<protein>
    <submittedName>
        <fullName evidence="2">Uncharacterized protein</fullName>
    </submittedName>
</protein>
<proteinExistence type="predicted"/>
<organism evidence="2 3">
    <name type="scientific">Mesorhizobium helmanticense</name>
    <dbReference type="NCBI Taxonomy" id="1776423"/>
    <lineage>
        <taxon>Bacteria</taxon>
        <taxon>Pseudomonadati</taxon>
        <taxon>Pseudomonadota</taxon>
        <taxon>Alphaproteobacteria</taxon>
        <taxon>Hyphomicrobiales</taxon>
        <taxon>Phyllobacteriaceae</taxon>
        <taxon>Mesorhizobium</taxon>
    </lineage>
</organism>
<reference evidence="2 3" key="1">
    <citation type="submission" date="2018-03" db="EMBL/GenBank/DDBJ databases">
        <title>Genome sequence of the symbiotic type strain Mesorhizobium helmanticense CSLC115NT isolated from Lotus corniculatus nodules.</title>
        <authorList>
            <person name="Sannazzaro A.I."/>
            <person name="Torres Tejerizo G.A."/>
            <person name="Dip D."/>
            <person name="Caballero M."/>
            <person name="Pistorio M."/>
            <person name="Estrella M.J."/>
        </authorList>
    </citation>
    <scope>NUCLEOTIDE SEQUENCE [LARGE SCALE GENOMIC DNA]</scope>
    <source>
        <strain evidence="2 3">CSLC115N</strain>
    </source>
</reference>
<keyword evidence="3" id="KW-1185">Reference proteome</keyword>
<feature type="transmembrane region" description="Helical" evidence="1">
    <location>
        <begin position="6"/>
        <end position="22"/>
    </location>
</feature>
<gene>
    <name evidence="2" type="ORF">C9427_01010</name>
</gene>
<dbReference type="EMBL" id="PZJX01000003">
    <property type="protein sequence ID" value="PTE12203.1"/>
    <property type="molecule type" value="Genomic_DNA"/>
</dbReference>